<protein>
    <recommendedName>
        <fullName evidence="3">triacylglycerol lipase</fullName>
        <ecNumber evidence="3">3.1.1.3</ecNumber>
    </recommendedName>
</protein>
<keyword evidence="10" id="KW-1185">Reference proteome</keyword>
<comment type="catalytic activity">
    <reaction evidence="1">
        <text>a triacylglycerol + H2O = a diacylglycerol + a fatty acid + H(+)</text>
        <dbReference type="Rhea" id="RHEA:12044"/>
        <dbReference type="ChEBI" id="CHEBI:15377"/>
        <dbReference type="ChEBI" id="CHEBI:15378"/>
        <dbReference type="ChEBI" id="CHEBI:17855"/>
        <dbReference type="ChEBI" id="CHEBI:18035"/>
        <dbReference type="ChEBI" id="CHEBI:28868"/>
        <dbReference type="EC" id="3.1.1.3"/>
    </reaction>
</comment>
<dbReference type="EMBL" id="CAJHJF010003506">
    <property type="protein sequence ID" value="CAD6935755.1"/>
    <property type="molecule type" value="Genomic_DNA"/>
</dbReference>
<sequence length="425" mass="44193">MQLLKSAVVASVVLATAVAAAPSTERLALSPRLLNLGGSSSNATAAGLPSKDAFYSPALGTDLSSKANGAILKSRIVKPTSSNAATAYQLLYKTTGALGEADATVVTILVPKKPKSPAQIVGLQIPEDSVARDCAPSAALTSGTNSPASFGLTFTNQGLDGSLKNGYYVVVPDHEGSKAASFVGPVEGHAVLDGLLAATSFPDAIPGVSRSTPIAIGGYSGGAHATAWATQLYKSYAPSLNIKGQVIGGTPVDLNSTLYFLNKGTYAGFAAVGIVGEYLVYPDLKQYIDSIIYPNGTALFKELMTNKCILDVAFGYSGTDVFSYFKVPNPLDNAVAKKSLAANLLGNDGKKLPIPTIMFHGDADDVIPYQDAVNYAKSQCAKGAKVHFYSDAGKQHIPEELSRGDSLVMWLDQTLQGTADQSCNL</sequence>
<dbReference type="InterPro" id="IPR005152">
    <property type="entry name" value="Lipase_secreted"/>
</dbReference>
<dbReference type="Gene3D" id="3.40.50.1820">
    <property type="entry name" value="alpha/beta hydrolase"/>
    <property type="match status" value="1"/>
</dbReference>
<keyword evidence="5" id="KW-0378">Hydrolase</keyword>
<evidence type="ECO:0000256" key="1">
    <source>
        <dbReference type="ARBA" id="ARBA00001024"/>
    </source>
</evidence>
<comment type="similarity">
    <text evidence="8">Belongs to the AB hydrolase superfamily. Lipase family.</text>
</comment>
<accession>A0A9N8QEP2</accession>
<dbReference type="GO" id="GO:0005576">
    <property type="term" value="C:extracellular region"/>
    <property type="evidence" value="ECO:0007669"/>
    <property type="project" value="UniProtKB-SubCell"/>
</dbReference>
<evidence type="ECO:0000256" key="6">
    <source>
        <dbReference type="ARBA" id="ARBA00022963"/>
    </source>
</evidence>
<feature type="signal peptide" evidence="8">
    <location>
        <begin position="1"/>
        <end position="20"/>
    </location>
</feature>
<dbReference type="Proteomes" id="UP000836404">
    <property type="component" value="Unassembled WGS sequence"/>
</dbReference>
<organism evidence="9 10">
    <name type="scientific">Tilletia laevis</name>
    <dbReference type="NCBI Taxonomy" id="157183"/>
    <lineage>
        <taxon>Eukaryota</taxon>
        <taxon>Fungi</taxon>
        <taxon>Dikarya</taxon>
        <taxon>Basidiomycota</taxon>
        <taxon>Ustilaginomycotina</taxon>
        <taxon>Exobasidiomycetes</taxon>
        <taxon>Tilletiales</taxon>
        <taxon>Tilletiaceae</taxon>
        <taxon>Tilletia</taxon>
    </lineage>
</organism>
<dbReference type="AlphaFoldDB" id="A0A9N8QEP2"/>
<keyword evidence="7" id="KW-0443">Lipid metabolism</keyword>
<evidence type="ECO:0000256" key="7">
    <source>
        <dbReference type="ARBA" id="ARBA00023098"/>
    </source>
</evidence>
<evidence type="ECO:0000256" key="2">
    <source>
        <dbReference type="ARBA" id="ARBA00004613"/>
    </source>
</evidence>
<dbReference type="GO" id="GO:0004806">
    <property type="term" value="F:triacylglycerol lipase activity"/>
    <property type="evidence" value="ECO:0007669"/>
    <property type="project" value="UniProtKB-UniRule"/>
</dbReference>
<proteinExistence type="inferred from homology"/>
<evidence type="ECO:0000256" key="4">
    <source>
        <dbReference type="ARBA" id="ARBA00022525"/>
    </source>
</evidence>
<dbReference type="EC" id="3.1.1.3" evidence="3"/>
<evidence type="ECO:0000313" key="9">
    <source>
        <dbReference type="EMBL" id="CAD6935755.1"/>
    </source>
</evidence>
<evidence type="ECO:0000256" key="5">
    <source>
        <dbReference type="ARBA" id="ARBA00022801"/>
    </source>
</evidence>
<dbReference type="PIRSF" id="PIRSF029171">
    <property type="entry name" value="Esterase_LipA"/>
    <property type="match status" value="1"/>
</dbReference>
<dbReference type="SUPFAM" id="SSF53474">
    <property type="entry name" value="alpha/beta-Hydrolases"/>
    <property type="match status" value="1"/>
</dbReference>
<dbReference type="PANTHER" id="PTHR34853:SF1">
    <property type="entry name" value="LIPASE 5"/>
    <property type="match status" value="1"/>
</dbReference>
<evidence type="ECO:0000256" key="3">
    <source>
        <dbReference type="ARBA" id="ARBA00013279"/>
    </source>
</evidence>
<keyword evidence="8" id="KW-0732">Signal</keyword>
<dbReference type="Gene3D" id="1.10.260.130">
    <property type="match status" value="1"/>
</dbReference>
<comment type="caution">
    <text evidence="9">The sequence shown here is derived from an EMBL/GenBank/DDBJ whole genome shotgun (WGS) entry which is preliminary data.</text>
</comment>
<evidence type="ECO:0000313" key="10">
    <source>
        <dbReference type="Proteomes" id="UP000836404"/>
    </source>
</evidence>
<comment type="subcellular location">
    <subcellularLocation>
        <location evidence="2">Secreted</location>
    </subcellularLocation>
</comment>
<name>A0A9N8QEP2_9BASI</name>
<gene>
    <name evidence="9" type="ORF">JKILLFL_G4908</name>
</gene>
<feature type="chain" id="PRO_5040556944" description="triacylglycerol lipase" evidence="8">
    <location>
        <begin position="21"/>
        <end position="425"/>
    </location>
</feature>
<reference evidence="9 10" key="1">
    <citation type="submission" date="2020-10" db="EMBL/GenBank/DDBJ databases">
        <authorList>
            <person name="Sedaghatjoo S."/>
        </authorList>
    </citation>
    <scope>NUCLEOTIDE SEQUENCE [LARGE SCALE GENOMIC DNA]</scope>
    <source>
        <strain evidence="9 10">LLFL</strain>
    </source>
</reference>
<keyword evidence="6" id="KW-0442">Lipid degradation</keyword>
<keyword evidence="4" id="KW-0964">Secreted</keyword>
<dbReference type="PANTHER" id="PTHR34853">
    <property type="match status" value="1"/>
</dbReference>
<dbReference type="GO" id="GO:0016042">
    <property type="term" value="P:lipid catabolic process"/>
    <property type="evidence" value="ECO:0007669"/>
    <property type="project" value="UniProtKB-UniRule"/>
</dbReference>
<dbReference type="Pfam" id="PF03583">
    <property type="entry name" value="LIP"/>
    <property type="match status" value="1"/>
</dbReference>
<dbReference type="InterPro" id="IPR029058">
    <property type="entry name" value="AB_hydrolase_fold"/>
</dbReference>
<evidence type="ECO:0000256" key="8">
    <source>
        <dbReference type="PIRNR" id="PIRNR029171"/>
    </source>
</evidence>